<dbReference type="InterPro" id="IPR036010">
    <property type="entry name" value="2Fe-2S_ferredoxin-like_sf"/>
</dbReference>
<dbReference type="STRING" id="1416806.CAL12_03315"/>
<dbReference type="InterPro" id="IPR006058">
    <property type="entry name" value="2Fe2S_fd_BS"/>
</dbReference>
<dbReference type="InterPro" id="IPR051452">
    <property type="entry name" value="Diverse_Oxidoreductases"/>
</dbReference>
<dbReference type="Pfam" id="PF01799">
    <property type="entry name" value="Fer2_2"/>
    <property type="match status" value="1"/>
</dbReference>
<feature type="domain" description="2Fe-2S ferredoxin-type" evidence="6">
    <location>
        <begin position="10"/>
        <end position="86"/>
    </location>
</feature>
<dbReference type="Proteomes" id="UP000194151">
    <property type="component" value="Chromosome"/>
</dbReference>
<dbReference type="InterPro" id="IPR036884">
    <property type="entry name" value="2Fe-2S-bd_dom_sf"/>
</dbReference>
<dbReference type="InterPro" id="IPR012675">
    <property type="entry name" value="Beta-grasp_dom_sf"/>
</dbReference>
<dbReference type="Gene3D" id="3.10.20.30">
    <property type="match status" value="1"/>
</dbReference>
<dbReference type="PANTHER" id="PTHR44379">
    <property type="entry name" value="OXIDOREDUCTASE WITH IRON-SULFUR SUBUNIT"/>
    <property type="match status" value="1"/>
</dbReference>
<dbReference type="OrthoDB" id="9179439at2"/>
<keyword evidence="3" id="KW-0560">Oxidoreductase</keyword>
<dbReference type="EMBL" id="CP021108">
    <property type="protein sequence ID" value="ARP79948.1"/>
    <property type="molecule type" value="Genomic_DNA"/>
</dbReference>
<evidence type="ECO:0000256" key="3">
    <source>
        <dbReference type="ARBA" id="ARBA00023002"/>
    </source>
</evidence>
<dbReference type="SUPFAM" id="SSF47741">
    <property type="entry name" value="CO dehydrogenase ISP C-domain like"/>
    <property type="match status" value="1"/>
</dbReference>
<keyword evidence="1" id="KW-0001">2Fe-2S</keyword>
<evidence type="ECO:0000256" key="1">
    <source>
        <dbReference type="ARBA" id="ARBA00022714"/>
    </source>
</evidence>
<dbReference type="RefSeq" id="WP_086063181.1">
    <property type="nucleotide sequence ID" value="NZ_CP021108.1"/>
</dbReference>
<evidence type="ECO:0000256" key="4">
    <source>
        <dbReference type="ARBA" id="ARBA00023004"/>
    </source>
</evidence>
<dbReference type="GO" id="GO:0046872">
    <property type="term" value="F:metal ion binding"/>
    <property type="evidence" value="ECO:0007669"/>
    <property type="project" value="UniProtKB-KW"/>
</dbReference>
<accession>A0A1W6YFZ2</accession>
<evidence type="ECO:0000256" key="2">
    <source>
        <dbReference type="ARBA" id="ARBA00022723"/>
    </source>
</evidence>
<evidence type="ECO:0000313" key="8">
    <source>
        <dbReference type="Proteomes" id="UP000194151"/>
    </source>
</evidence>
<dbReference type="SUPFAM" id="SSF54292">
    <property type="entry name" value="2Fe-2S ferredoxin-like"/>
    <property type="match status" value="1"/>
</dbReference>
<dbReference type="Pfam" id="PF00111">
    <property type="entry name" value="Fer2"/>
    <property type="match status" value="1"/>
</dbReference>
<dbReference type="KEGG" id="bgv:CAL12_03315"/>
<name>A0A1W6YFZ2_9BORD</name>
<keyword evidence="4" id="KW-0408">Iron</keyword>
<sequence>MKALDRGQRDTIAITLNGKARTGACDNRTLLADFLRHELGATGTHVGCEHGVCGACTVQVEGVAVRSCMMLAVQAEGLNVDTVEGLARKHARDAAVHAAHGTNATNTTNATNASNVADAMGDLQAAFKRNHALQCGFCTSGILMTCDDFLARVPDPTEQQVRETLSGHLCRCTGYTNIVRAVMETARDRLARPRLAGGDANA</sequence>
<reference evidence="7 8" key="1">
    <citation type="submission" date="2017-05" db="EMBL/GenBank/DDBJ databases">
        <title>Complete and WGS of Bordetella genogroups.</title>
        <authorList>
            <person name="Spilker T."/>
            <person name="LiPuma J."/>
        </authorList>
    </citation>
    <scope>NUCLEOTIDE SEQUENCE [LARGE SCALE GENOMIC DNA]</scope>
    <source>
        <strain evidence="7 8">AU19157</strain>
    </source>
</reference>
<dbReference type="Gene3D" id="1.10.150.120">
    <property type="entry name" value="[2Fe-2S]-binding domain"/>
    <property type="match status" value="1"/>
</dbReference>
<dbReference type="PROSITE" id="PS51085">
    <property type="entry name" value="2FE2S_FER_2"/>
    <property type="match status" value="1"/>
</dbReference>
<dbReference type="GO" id="GO:0051537">
    <property type="term" value="F:2 iron, 2 sulfur cluster binding"/>
    <property type="evidence" value="ECO:0007669"/>
    <property type="project" value="UniProtKB-KW"/>
</dbReference>
<dbReference type="InterPro" id="IPR001041">
    <property type="entry name" value="2Fe-2S_ferredoxin-type"/>
</dbReference>
<dbReference type="CDD" id="cd00207">
    <property type="entry name" value="fer2"/>
    <property type="match status" value="1"/>
</dbReference>
<proteinExistence type="predicted"/>
<evidence type="ECO:0000313" key="7">
    <source>
        <dbReference type="EMBL" id="ARP79948.1"/>
    </source>
</evidence>
<dbReference type="PROSITE" id="PS00197">
    <property type="entry name" value="2FE2S_FER_1"/>
    <property type="match status" value="1"/>
</dbReference>
<dbReference type="PANTHER" id="PTHR44379:SF5">
    <property type="entry name" value="OXIDOREDUCTASE WITH IRON-SULFUR SUBUNIT"/>
    <property type="match status" value="1"/>
</dbReference>
<keyword evidence="2" id="KW-0479">Metal-binding</keyword>
<gene>
    <name evidence="7" type="ORF">CAL12_03315</name>
</gene>
<dbReference type="AlphaFoldDB" id="A0A1W6YFZ2"/>
<organism evidence="7 8">
    <name type="scientific">Bordetella genomosp. 8</name>
    <dbReference type="NCBI Taxonomy" id="1416806"/>
    <lineage>
        <taxon>Bacteria</taxon>
        <taxon>Pseudomonadati</taxon>
        <taxon>Pseudomonadota</taxon>
        <taxon>Betaproteobacteria</taxon>
        <taxon>Burkholderiales</taxon>
        <taxon>Alcaligenaceae</taxon>
        <taxon>Bordetella</taxon>
    </lineage>
</organism>
<evidence type="ECO:0000259" key="6">
    <source>
        <dbReference type="PROSITE" id="PS51085"/>
    </source>
</evidence>
<keyword evidence="8" id="KW-1185">Reference proteome</keyword>
<dbReference type="InterPro" id="IPR002888">
    <property type="entry name" value="2Fe-2S-bd"/>
</dbReference>
<keyword evidence="5" id="KW-0411">Iron-sulfur</keyword>
<evidence type="ECO:0000256" key="5">
    <source>
        <dbReference type="ARBA" id="ARBA00023014"/>
    </source>
</evidence>
<protein>
    <submittedName>
        <fullName evidence="7">(2Fe-2S)-binding protein</fullName>
    </submittedName>
</protein>
<dbReference type="GO" id="GO:0016491">
    <property type="term" value="F:oxidoreductase activity"/>
    <property type="evidence" value="ECO:0007669"/>
    <property type="project" value="UniProtKB-KW"/>
</dbReference>